<evidence type="ECO:0000256" key="9">
    <source>
        <dbReference type="ARBA" id="ARBA00023065"/>
    </source>
</evidence>
<dbReference type="AlphaFoldDB" id="A0A9X2LAZ0"/>
<keyword evidence="15" id="KW-1185">Reference proteome</keyword>
<accession>A0A9X2LAZ0</accession>
<keyword evidence="8 13" id="KW-1133">Transmembrane helix</keyword>
<evidence type="ECO:0000256" key="7">
    <source>
        <dbReference type="ARBA" id="ARBA00022958"/>
    </source>
</evidence>
<evidence type="ECO:0000313" key="14">
    <source>
        <dbReference type="EMBL" id="MCQ8186221.1"/>
    </source>
</evidence>
<feature type="transmembrane region" description="Helical" evidence="13">
    <location>
        <begin position="144"/>
        <end position="164"/>
    </location>
</feature>
<dbReference type="RefSeq" id="WP_256620121.1">
    <property type="nucleotide sequence ID" value="NZ_JANIBC010000014.1"/>
</dbReference>
<comment type="caution">
    <text evidence="14">The sequence shown here is derived from an EMBL/GenBank/DDBJ whole genome shotgun (WGS) entry which is preliminary data.</text>
</comment>
<keyword evidence="6" id="KW-0631">Potassium channel</keyword>
<evidence type="ECO:0000256" key="2">
    <source>
        <dbReference type="ARBA" id="ARBA00006920"/>
    </source>
</evidence>
<comment type="subcellular location">
    <subcellularLocation>
        <location evidence="1">Membrane</location>
        <topology evidence="1">Multi-pass membrane protein</topology>
    </subcellularLocation>
</comment>
<name>A0A9X2LAZ0_9PROT</name>
<gene>
    <name evidence="14" type="ORF">NOG11_12605</name>
</gene>
<keyword evidence="4" id="KW-0633">Potassium transport</keyword>
<feature type="transmembrane region" description="Helical" evidence="13">
    <location>
        <begin position="211"/>
        <end position="227"/>
    </location>
</feature>
<comment type="catalytic activity">
    <reaction evidence="12">
        <text>K(+)(in) = K(+)(out)</text>
        <dbReference type="Rhea" id="RHEA:29463"/>
        <dbReference type="ChEBI" id="CHEBI:29103"/>
    </reaction>
</comment>
<evidence type="ECO:0000256" key="6">
    <source>
        <dbReference type="ARBA" id="ARBA00022826"/>
    </source>
</evidence>
<keyword evidence="11" id="KW-0407">Ion channel</keyword>
<keyword evidence="9" id="KW-0406">Ion transport</keyword>
<evidence type="ECO:0000256" key="12">
    <source>
        <dbReference type="ARBA" id="ARBA00034430"/>
    </source>
</evidence>
<organism evidence="14 15">
    <name type="scientific">Parvularcula maris</name>
    <dbReference type="NCBI Taxonomy" id="2965077"/>
    <lineage>
        <taxon>Bacteria</taxon>
        <taxon>Pseudomonadati</taxon>
        <taxon>Pseudomonadota</taxon>
        <taxon>Alphaproteobacteria</taxon>
        <taxon>Parvularculales</taxon>
        <taxon>Parvularculaceae</taxon>
        <taxon>Parvularcula</taxon>
    </lineage>
</organism>
<feature type="transmembrane region" description="Helical" evidence="13">
    <location>
        <begin position="28"/>
        <end position="45"/>
    </location>
</feature>
<dbReference type="InterPro" id="IPR010617">
    <property type="entry name" value="TMEM175-like"/>
</dbReference>
<feature type="transmembrane region" description="Helical" evidence="13">
    <location>
        <begin position="93"/>
        <end position="114"/>
    </location>
</feature>
<evidence type="ECO:0000256" key="10">
    <source>
        <dbReference type="ARBA" id="ARBA00023136"/>
    </source>
</evidence>
<dbReference type="EMBL" id="JANIBC010000014">
    <property type="protein sequence ID" value="MCQ8186221.1"/>
    <property type="molecule type" value="Genomic_DNA"/>
</dbReference>
<protein>
    <submittedName>
        <fullName evidence="14">TMEM175 family protein</fullName>
    </submittedName>
</protein>
<evidence type="ECO:0000313" key="15">
    <source>
        <dbReference type="Proteomes" id="UP001142610"/>
    </source>
</evidence>
<dbReference type="GO" id="GO:0015252">
    <property type="term" value="F:proton channel activity"/>
    <property type="evidence" value="ECO:0007669"/>
    <property type="project" value="InterPro"/>
</dbReference>
<feature type="transmembrane region" description="Helical" evidence="13">
    <location>
        <begin position="185"/>
        <end position="205"/>
    </location>
</feature>
<sequence length="238" mass="27022">MLRQELSRSVDHDPDFEWRGTDVTRIENLSDIVFAIAFGMLIMSGDAPRTFEGLNRFLLSLVPVTFAFIMMMQIWNAHFLFFRRYALADRGVVFLNAALLLLVLVIAYPLRFIFDSLYGFILYQFGYEDYVTDLRVNYRRASIIMGYFTAGYALAGLLIAALYAHALRKAEMLGLTDRERQLTRVTIWIVGMGAAWALLSCILALTTPLGAFAGFFMNATAITSPLIRRRMKPKSRAA</sequence>
<dbReference type="GO" id="GO:0005267">
    <property type="term" value="F:potassium channel activity"/>
    <property type="evidence" value="ECO:0007669"/>
    <property type="project" value="UniProtKB-KW"/>
</dbReference>
<dbReference type="GO" id="GO:0016020">
    <property type="term" value="C:membrane"/>
    <property type="evidence" value="ECO:0007669"/>
    <property type="project" value="UniProtKB-SubCell"/>
</dbReference>
<dbReference type="Pfam" id="PF06736">
    <property type="entry name" value="TMEM175"/>
    <property type="match status" value="1"/>
</dbReference>
<dbReference type="Proteomes" id="UP001142610">
    <property type="component" value="Unassembled WGS sequence"/>
</dbReference>
<evidence type="ECO:0000256" key="11">
    <source>
        <dbReference type="ARBA" id="ARBA00023303"/>
    </source>
</evidence>
<evidence type="ECO:0000256" key="8">
    <source>
        <dbReference type="ARBA" id="ARBA00022989"/>
    </source>
</evidence>
<evidence type="ECO:0000256" key="1">
    <source>
        <dbReference type="ARBA" id="ARBA00004141"/>
    </source>
</evidence>
<keyword evidence="7" id="KW-0630">Potassium</keyword>
<keyword evidence="3" id="KW-0813">Transport</keyword>
<evidence type="ECO:0000256" key="4">
    <source>
        <dbReference type="ARBA" id="ARBA00022538"/>
    </source>
</evidence>
<proteinExistence type="inferred from homology"/>
<reference evidence="14" key="1">
    <citation type="submission" date="2022-07" db="EMBL/GenBank/DDBJ databases">
        <title>Parvularcula maris sp. nov., an algicidal bacterium isolated from seawater.</title>
        <authorList>
            <person name="Li F."/>
        </authorList>
    </citation>
    <scope>NUCLEOTIDE SEQUENCE</scope>
    <source>
        <strain evidence="14">BGMRC 0090</strain>
    </source>
</reference>
<keyword evidence="5 13" id="KW-0812">Transmembrane</keyword>
<evidence type="ECO:0000256" key="5">
    <source>
        <dbReference type="ARBA" id="ARBA00022692"/>
    </source>
</evidence>
<keyword evidence="10 13" id="KW-0472">Membrane</keyword>
<feature type="transmembrane region" description="Helical" evidence="13">
    <location>
        <begin position="57"/>
        <end position="81"/>
    </location>
</feature>
<comment type="similarity">
    <text evidence="2">Belongs to the TMEM175 family.</text>
</comment>
<evidence type="ECO:0000256" key="3">
    <source>
        <dbReference type="ARBA" id="ARBA00022448"/>
    </source>
</evidence>
<evidence type="ECO:0000256" key="13">
    <source>
        <dbReference type="SAM" id="Phobius"/>
    </source>
</evidence>